<keyword evidence="1" id="KW-0472">Membrane</keyword>
<evidence type="ECO:0000256" key="1">
    <source>
        <dbReference type="SAM" id="Phobius"/>
    </source>
</evidence>
<evidence type="ECO:0008006" key="4">
    <source>
        <dbReference type="Google" id="ProtNLM"/>
    </source>
</evidence>
<evidence type="ECO:0000313" key="2">
    <source>
        <dbReference type="EMBL" id="NYS92384.1"/>
    </source>
</evidence>
<protein>
    <recommendedName>
        <fullName evidence="4">DUF2273 domain-containing protein</fullName>
    </recommendedName>
</protein>
<reference evidence="2 3" key="1">
    <citation type="submission" date="2020-07" db="EMBL/GenBank/DDBJ databases">
        <title>MOT database genomes.</title>
        <authorList>
            <person name="Joseph S."/>
            <person name="Aduse-Opoku J."/>
            <person name="Hashim A."/>
            <person name="Wade W."/>
            <person name="Curtis M."/>
        </authorList>
    </citation>
    <scope>NUCLEOTIDE SEQUENCE [LARGE SCALE GENOMIC DNA]</scope>
    <source>
        <strain evidence="2 3">DSM 100099</strain>
    </source>
</reference>
<accession>A0A853ERQ7</accession>
<proteinExistence type="predicted"/>
<dbReference type="Proteomes" id="UP000561011">
    <property type="component" value="Unassembled WGS sequence"/>
</dbReference>
<evidence type="ECO:0000313" key="3">
    <source>
        <dbReference type="Proteomes" id="UP000561011"/>
    </source>
</evidence>
<sequence>MPTEGTLMSRTMIGLAVGLVLGLTAAFGSFAAFITVLAFGSIGLVVGLALDGRIDVQGILGRASEKR</sequence>
<keyword evidence="1" id="KW-1133">Transmembrane helix</keyword>
<comment type="caution">
    <text evidence="2">The sequence shown here is derived from an EMBL/GenBank/DDBJ whole genome shotgun (WGS) entry which is preliminary data.</text>
</comment>
<dbReference type="AlphaFoldDB" id="A0A853ERQ7"/>
<name>A0A853ERQ7_9MICO</name>
<keyword evidence="1" id="KW-0812">Transmembrane</keyword>
<dbReference type="EMBL" id="JACBYE010000003">
    <property type="protein sequence ID" value="NYS92384.1"/>
    <property type="molecule type" value="Genomic_DNA"/>
</dbReference>
<gene>
    <name evidence="2" type="ORF">HZZ10_02405</name>
</gene>
<keyword evidence="3" id="KW-1185">Reference proteome</keyword>
<feature type="transmembrane region" description="Helical" evidence="1">
    <location>
        <begin position="12"/>
        <end position="39"/>
    </location>
</feature>
<organism evidence="2 3">
    <name type="scientific">Sanguibacter inulinus</name>
    <dbReference type="NCBI Taxonomy" id="60922"/>
    <lineage>
        <taxon>Bacteria</taxon>
        <taxon>Bacillati</taxon>
        <taxon>Actinomycetota</taxon>
        <taxon>Actinomycetes</taxon>
        <taxon>Micrococcales</taxon>
        <taxon>Sanguibacteraceae</taxon>
        <taxon>Sanguibacter</taxon>
    </lineage>
</organism>